<dbReference type="CDD" id="cd05150">
    <property type="entry name" value="APH"/>
    <property type="match status" value="1"/>
</dbReference>
<dbReference type="Pfam" id="PF01636">
    <property type="entry name" value="APH"/>
    <property type="match status" value="1"/>
</dbReference>
<accession>A0A4P6EN66</accession>
<reference evidence="11 12" key="1">
    <citation type="submission" date="2019-01" db="EMBL/GenBank/DDBJ databases">
        <title>Genome sequencing of strain 2JSPR-7.</title>
        <authorList>
            <person name="Heo J."/>
            <person name="Kim S.-J."/>
            <person name="Kim J.-S."/>
            <person name="Hong S.-B."/>
            <person name="Kwon S.-W."/>
        </authorList>
    </citation>
    <scope>NUCLEOTIDE SEQUENCE [LARGE SCALE GENOMIC DNA]</scope>
    <source>
        <strain evidence="11 12">2JSPR-7</strain>
    </source>
</reference>
<keyword evidence="9" id="KW-0479">Metal-binding</keyword>
<dbReference type="AlphaFoldDB" id="A0A4P6EN66"/>
<dbReference type="Gene3D" id="3.90.1200.10">
    <property type="match status" value="1"/>
</dbReference>
<dbReference type="OrthoDB" id="3806873at2"/>
<dbReference type="SUPFAM" id="SSF56112">
    <property type="entry name" value="Protein kinase-like (PK-like)"/>
    <property type="match status" value="1"/>
</dbReference>
<feature type="active site" description="Proton acceptor" evidence="8">
    <location>
        <position position="181"/>
    </location>
</feature>
<keyword evidence="5 7" id="KW-0067">ATP-binding</keyword>
<evidence type="ECO:0000313" key="11">
    <source>
        <dbReference type="EMBL" id="QAY63143.1"/>
    </source>
</evidence>
<dbReference type="PANTHER" id="PTHR21310:SF41">
    <property type="entry name" value="3'-PHOSPHOTRANSFERASE, PUTATIVE-RELATED"/>
    <property type="match status" value="1"/>
</dbReference>
<name>A0A4P6EN66_9MICO</name>
<protein>
    <submittedName>
        <fullName evidence="11">Aminoglycoside 3'-phosphotransferase</fullName>
    </submittedName>
</protein>
<dbReference type="InterPro" id="IPR024165">
    <property type="entry name" value="Kan/Strep_kinase"/>
</dbReference>
<dbReference type="GO" id="GO:0016301">
    <property type="term" value="F:kinase activity"/>
    <property type="evidence" value="ECO:0007669"/>
    <property type="project" value="UniProtKB-KW"/>
</dbReference>
<keyword evidence="3 7" id="KW-0547">Nucleotide-binding</keyword>
<dbReference type="GO" id="GO:0046872">
    <property type="term" value="F:metal ion binding"/>
    <property type="evidence" value="ECO:0007669"/>
    <property type="project" value="UniProtKB-KW"/>
</dbReference>
<dbReference type="GO" id="GO:0016773">
    <property type="term" value="F:phosphotransferase activity, alcohol group as acceptor"/>
    <property type="evidence" value="ECO:0007669"/>
    <property type="project" value="InterPro"/>
</dbReference>
<dbReference type="EMBL" id="CP035495">
    <property type="protein sequence ID" value="QAY63143.1"/>
    <property type="molecule type" value="Genomic_DNA"/>
</dbReference>
<comment type="similarity">
    <text evidence="1 7">Belongs to the aminoglycoside phosphotransferase family.</text>
</comment>
<dbReference type="InterPro" id="IPR011009">
    <property type="entry name" value="Kinase-like_dom_sf"/>
</dbReference>
<feature type="binding site" evidence="9">
    <location>
        <position position="200"/>
    </location>
    <ligand>
        <name>Mg(2+)</name>
        <dbReference type="ChEBI" id="CHEBI:18420"/>
    </ligand>
</feature>
<evidence type="ECO:0000256" key="1">
    <source>
        <dbReference type="ARBA" id="ARBA00006219"/>
    </source>
</evidence>
<evidence type="ECO:0000256" key="8">
    <source>
        <dbReference type="PIRSR" id="PIRSR000706-1"/>
    </source>
</evidence>
<evidence type="ECO:0000313" key="12">
    <source>
        <dbReference type="Proteomes" id="UP000291758"/>
    </source>
</evidence>
<evidence type="ECO:0000256" key="2">
    <source>
        <dbReference type="ARBA" id="ARBA00022679"/>
    </source>
</evidence>
<dbReference type="GO" id="GO:0005524">
    <property type="term" value="F:ATP binding"/>
    <property type="evidence" value="ECO:0007669"/>
    <property type="project" value="UniProtKB-KW"/>
</dbReference>
<evidence type="ECO:0000256" key="7">
    <source>
        <dbReference type="PIRNR" id="PIRNR000706"/>
    </source>
</evidence>
<dbReference type="GO" id="GO:0046677">
    <property type="term" value="P:response to antibiotic"/>
    <property type="evidence" value="ECO:0007669"/>
    <property type="project" value="UniProtKB-KW"/>
</dbReference>
<proteinExistence type="inferred from homology"/>
<dbReference type="Gene3D" id="3.30.200.20">
    <property type="entry name" value="Phosphorylase Kinase, domain 1"/>
    <property type="match status" value="1"/>
</dbReference>
<dbReference type="Proteomes" id="UP000291758">
    <property type="component" value="Chromosome"/>
</dbReference>
<dbReference type="RefSeq" id="WP_129203969.1">
    <property type="nucleotide sequence ID" value="NZ_CP035495.1"/>
</dbReference>
<keyword evidence="4 7" id="KW-0418">Kinase</keyword>
<keyword evidence="9" id="KW-0460">Magnesium</keyword>
<gene>
    <name evidence="11" type="ORF">ET495_07705</name>
</gene>
<keyword evidence="2 7" id="KW-0808">Transferase</keyword>
<dbReference type="PANTHER" id="PTHR21310">
    <property type="entry name" value="AMINOGLYCOSIDE PHOSPHOTRANSFERASE-RELATED-RELATED"/>
    <property type="match status" value="1"/>
</dbReference>
<evidence type="ECO:0000256" key="9">
    <source>
        <dbReference type="PIRSR" id="PIRSR000706-2"/>
    </source>
</evidence>
<dbReference type="KEGG" id="xyl:ET495_07705"/>
<keyword evidence="12" id="KW-1185">Reference proteome</keyword>
<organism evidence="11 12">
    <name type="scientific">Xylanimonas allomyrinae</name>
    <dbReference type="NCBI Taxonomy" id="2509459"/>
    <lineage>
        <taxon>Bacteria</taxon>
        <taxon>Bacillati</taxon>
        <taxon>Actinomycetota</taxon>
        <taxon>Actinomycetes</taxon>
        <taxon>Micrococcales</taxon>
        <taxon>Promicromonosporaceae</taxon>
        <taxon>Xylanimonas</taxon>
    </lineage>
</organism>
<feature type="binding site" evidence="9">
    <location>
        <position position="186"/>
    </location>
    <ligand>
        <name>Mg(2+)</name>
        <dbReference type="ChEBI" id="CHEBI:18420"/>
    </ligand>
</feature>
<dbReference type="InterPro" id="IPR002575">
    <property type="entry name" value="Aminoglycoside_PTrfase"/>
</dbReference>
<keyword evidence="6 7" id="KW-0046">Antibiotic resistance</keyword>
<feature type="domain" description="Aminoglycoside phosphotransferase" evidence="10">
    <location>
        <begin position="55"/>
        <end position="244"/>
    </location>
</feature>
<evidence type="ECO:0000259" key="10">
    <source>
        <dbReference type="Pfam" id="PF01636"/>
    </source>
</evidence>
<dbReference type="InterPro" id="IPR051678">
    <property type="entry name" value="AGP_Transferase"/>
</dbReference>
<dbReference type="PIRSF" id="PIRSF000706">
    <property type="entry name" value="Kanamycin_kin"/>
    <property type="match status" value="1"/>
</dbReference>
<evidence type="ECO:0000256" key="5">
    <source>
        <dbReference type="ARBA" id="ARBA00022840"/>
    </source>
</evidence>
<evidence type="ECO:0000256" key="4">
    <source>
        <dbReference type="ARBA" id="ARBA00022777"/>
    </source>
</evidence>
<evidence type="ECO:0000256" key="6">
    <source>
        <dbReference type="ARBA" id="ARBA00023251"/>
    </source>
</evidence>
<evidence type="ECO:0000256" key="3">
    <source>
        <dbReference type="ARBA" id="ARBA00022741"/>
    </source>
</evidence>
<sequence>MTALAPDGSVRVPDAVRRLARGDRVTPVWRNPHGGLTFRLDAVGGSATPTRFVKWSRTGLAAEADRLRWAAPWTPVPRVLAHGTAPDDTSPGGEPAEYLVTAAVPGRSAVDPRWLAAPATAARALGEGLRAMHDALPVAACPFDWGVRERLARLSPEVGPEVRARLRDVPDVDRLVVCHGDACAPNTLLDDDGRWCAHVDLGRLGAADRWADLAVAAMSTTWNYGPGFGHLVYEGYGVVPDAARIAYYRLLWDST</sequence>